<keyword evidence="10" id="KW-1185">Reference proteome</keyword>
<keyword evidence="3" id="KW-0808">Transferase</keyword>
<evidence type="ECO:0000256" key="3">
    <source>
        <dbReference type="ARBA" id="ARBA00022679"/>
    </source>
</evidence>
<dbReference type="SUPFAM" id="SSF141523">
    <property type="entry name" value="L,D-transpeptidase catalytic domain-like"/>
    <property type="match status" value="1"/>
</dbReference>
<dbReference type="Proteomes" id="UP000198755">
    <property type="component" value="Unassembled WGS sequence"/>
</dbReference>
<evidence type="ECO:0000313" key="9">
    <source>
        <dbReference type="EMBL" id="SFK23630.1"/>
    </source>
</evidence>
<dbReference type="STRING" id="1612308.SAMN05444581_104119"/>
<dbReference type="EMBL" id="FOSN01000004">
    <property type="protein sequence ID" value="SFK23630.1"/>
    <property type="molecule type" value="Genomic_DNA"/>
</dbReference>
<keyword evidence="5 7" id="KW-0573">Peptidoglycan synthesis</keyword>
<keyword evidence="6 7" id="KW-0961">Cell wall biogenesis/degradation</keyword>
<dbReference type="Pfam" id="PF03734">
    <property type="entry name" value="YkuD"/>
    <property type="match status" value="1"/>
</dbReference>
<name>A0A1I3XVS0_9HYPH</name>
<protein>
    <submittedName>
        <fullName evidence="9">Murein L,D-transpeptidase YafK</fullName>
    </submittedName>
</protein>
<reference evidence="9 10" key="1">
    <citation type="submission" date="2016-10" db="EMBL/GenBank/DDBJ databases">
        <authorList>
            <person name="de Groot N.N."/>
        </authorList>
    </citation>
    <scope>NUCLEOTIDE SEQUENCE [LARGE SCALE GENOMIC DNA]</scope>
    <source>
        <strain evidence="9 10">NE2</strain>
    </source>
</reference>
<feature type="active site" description="Nucleophile" evidence="7">
    <location>
        <position position="174"/>
    </location>
</feature>
<organism evidence="9 10">
    <name type="scientific">Methylocapsa palsarum</name>
    <dbReference type="NCBI Taxonomy" id="1612308"/>
    <lineage>
        <taxon>Bacteria</taxon>
        <taxon>Pseudomonadati</taxon>
        <taxon>Pseudomonadota</taxon>
        <taxon>Alphaproteobacteria</taxon>
        <taxon>Hyphomicrobiales</taxon>
        <taxon>Beijerinckiaceae</taxon>
        <taxon>Methylocapsa</taxon>
    </lineage>
</organism>
<dbReference type="GO" id="GO:0008360">
    <property type="term" value="P:regulation of cell shape"/>
    <property type="evidence" value="ECO:0007669"/>
    <property type="project" value="UniProtKB-UniRule"/>
</dbReference>
<keyword evidence="4 7" id="KW-0133">Cell shape</keyword>
<dbReference type="PANTHER" id="PTHR36699">
    <property type="entry name" value="LD-TRANSPEPTIDASE"/>
    <property type="match status" value="1"/>
</dbReference>
<dbReference type="UniPathway" id="UPA00219"/>
<dbReference type="PANTHER" id="PTHR36699:SF1">
    <property type="entry name" value="L,D-TRANSPEPTIDASE YAFK-RELATED"/>
    <property type="match status" value="1"/>
</dbReference>
<dbReference type="CDD" id="cd16913">
    <property type="entry name" value="YkuD_like"/>
    <property type="match status" value="1"/>
</dbReference>
<dbReference type="AlphaFoldDB" id="A0A1I3XVS0"/>
<dbReference type="GO" id="GO:0004180">
    <property type="term" value="F:carboxypeptidase activity"/>
    <property type="evidence" value="ECO:0007669"/>
    <property type="project" value="UniProtKB-ARBA"/>
</dbReference>
<sequence length="402" mass="42731">MRSESAPDPISPGEPRGLPPKVIVCAIAWILAAAAFGASAERAHAAEASNGEAPIPAATLALMAARETTPAAPVLIRSYKKEAEMEVWKLSRNGWYVLLKTFPICRWSGQLGPKISQGDRQTPEGFYSVGPKQMNPNSHYYLSFDTGYPNAYDRAHGGSGSYLMVHGTCSSAGCYAMTDRGVGEIYAIVRDALRGGQAAFQFQAFPFRMSAQNIARRRSDPNIEFWHQLKEGSDRFEATGEEASVAVAAGRYVFGPSKDPAREALAKARLVREAATVRALIAEGSPAIKTTYSDGGQHPAFAALARQGANLGEISRPEALAYAGIEEVVTPPKPKWRPCLGQGACAPLALRLPVAADANPALANVEPAALARSPLGYKVELLGPSRSLIGGSQPILSANLTD</sequence>
<evidence type="ECO:0000256" key="7">
    <source>
        <dbReference type="PROSITE-ProRule" id="PRU01373"/>
    </source>
</evidence>
<dbReference type="RefSeq" id="WP_091680031.1">
    <property type="nucleotide sequence ID" value="NZ_FOSN01000004.1"/>
</dbReference>
<dbReference type="PROSITE" id="PS52029">
    <property type="entry name" value="LD_TPASE"/>
    <property type="match status" value="1"/>
</dbReference>
<evidence type="ECO:0000256" key="6">
    <source>
        <dbReference type="ARBA" id="ARBA00023316"/>
    </source>
</evidence>
<accession>A0A1I3XVS0</accession>
<proteinExistence type="inferred from homology"/>
<dbReference type="InterPro" id="IPR038063">
    <property type="entry name" value="Transpep_catalytic_dom"/>
</dbReference>
<feature type="active site" description="Proton donor/acceptor" evidence="7">
    <location>
        <position position="166"/>
    </location>
</feature>
<comment type="similarity">
    <text evidence="2">Belongs to the YkuD family.</text>
</comment>
<comment type="pathway">
    <text evidence="1 7">Cell wall biogenesis; peptidoglycan biosynthesis.</text>
</comment>
<evidence type="ECO:0000256" key="5">
    <source>
        <dbReference type="ARBA" id="ARBA00022984"/>
    </source>
</evidence>
<dbReference type="GO" id="GO:0071555">
    <property type="term" value="P:cell wall organization"/>
    <property type="evidence" value="ECO:0007669"/>
    <property type="project" value="UniProtKB-UniRule"/>
</dbReference>
<evidence type="ECO:0000256" key="1">
    <source>
        <dbReference type="ARBA" id="ARBA00004752"/>
    </source>
</evidence>
<gene>
    <name evidence="9" type="ORF">SAMN05444581_104119</name>
</gene>
<dbReference type="OrthoDB" id="9809748at2"/>
<evidence type="ECO:0000256" key="2">
    <source>
        <dbReference type="ARBA" id="ARBA00005992"/>
    </source>
</evidence>
<evidence type="ECO:0000256" key="4">
    <source>
        <dbReference type="ARBA" id="ARBA00022960"/>
    </source>
</evidence>
<evidence type="ECO:0000259" key="8">
    <source>
        <dbReference type="PROSITE" id="PS52029"/>
    </source>
</evidence>
<feature type="domain" description="L,D-TPase catalytic" evidence="8">
    <location>
        <begin position="74"/>
        <end position="201"/>
    </location>
</feature>
<dbReference type="GO" id="GO:0009252">
    <property type="term" value="P:peptidoglycan biosynthetic process"/>
    <property type="evidence" value="ECO:0007669"/>
    <property type="project" value="UniProtKB-UniPathway"/>
</dbReference>
<evidence type="ECO:0000313" key="10">
    <source>
        <dbReference type="Proteomes" id="UP000198755"/>
    </source>
</evidence>
<dbReference type="GO" id="GO:0016740">
    <property type="term" value="F:transferase activity"/>
    <property type="evidence" value="ECO:0007669"/>
    <property type="project" value="UniProtKB-KW"/>
</dbReference>
<dbReference type="InterPro" id="IPR005490">
    <property type="entry name" value="LD_TPept_cat_dom"/>
</dbReference>